<dbReference type="GO" id="GO:0005634">
    <property type="term" value="C:nucleus"/>
    <property type="evidence" value="ECO:0007669"/>
    <property type="project" value="TreeGrafter"/>
</dbReference>
<sequence length="148" mass="16977">MVSNDKSVANEKCDIEDRVKKIKWKSLKKLMKNQNNRVKWSQKPCQTEGEKKTQNSRQSNLKISKKATSSAESPVTSMMRPTRKRKTIERYSSLRTSASRASCKPFPIVKGKGTRLKDIPKVACKLSQSKHDENKPADTSHHSFWEEN</sequence>
<evidence type="ECO:0000256" key="1">
    <source>
        <dbReference type="SAM" id="MobiDB-lite"/>
    </source>
</evidence>
<proteinExistence type="predicted"/>
<dbReference type="InterPro" id="IPR044198">
    <property type="entry name" value="DEK"/>
</dbReference>
<protein>
    <submittedName>
        <fullName evidence="2">Uncharacterized protein</fullName>
    </submittedName>
</protein>
<gene>
    <name evidence="2" type="ORF">POM88_038848</name>
</gene>
<name>A0AAD8M8E4_9APIA</name>
<dbReference type="EMBL" id="JAUIZM010000009">
    <property type="protein sequence ID" value="KAK1363287.1"/>
    <property type="molecule type" value="Genomic_DNA"/>
</dbReference>
<dbReference type="GO" id="GO:0006325">
    <property type="term" value="P:chromatin organization"/>
    <property type="evidence" value="ECO:0007669"/>
    <property type="project" value="InterPro"/>
</dbReference>
<feature type="region of interest" description="Disordered" evidence="1">
    <location>
        <begin position="33"/>
        <end position="96"/>
    </location>
</feature>
<organism evidence="2 3">
    <name type="scientific">Heracleum sosnowskyi</name>
    <dbReference type="NCBI Taxonomy" id="360622"/>
    <lineage>
        <taxon>Eukaryota</taxon>
        <taxon>Viridiplantae</taxon>
        <taxon>Streptophyta</taxon>
        <taxon>Embryophyta</taxon>
        <taxon>Tracheophyta</taxon>
        <taxon>Spermatophyta</taxon>
        <taxon>Magnoliopsida</taxon>
        <taxon>eudicotyledons</taxon>
        <taxon>Gunneridae</taxon>
        <taxon>Pentapetalae</taxon>
        <taxon>asterids</taxon>
        <taxon>campanulids</taxon>
        <taxon>Apiales</taxon>
        <taxon>Apiaceae</taxon>
        <taxon>Apioideae</taxon>
        <taxon>apioid superclade</taxon>
        <taxon>Tordylieae</taxon>
        <taxon>Tordyliinae</taxon>
        <taxon>Heracleum</taxon>
    </lineage>
</organism>
<keyword evidence="3" id="KW-1185">Reference proteome</keyword>
<feature type="region of interest" description="Disordered" evidence="1">
    <location>
        <begin position="126"/>
        <end position="148"/>
    </location>
</feature>
<reference evidence="2" key="1">
    <citation type="submission" date="2023-02" db="EMBL/GenBank/DDBJ databases">
        <title>Genome of toxic invasive species Heracleum sosnowskyi carries increased number of genes despite the absence of recent whole-genome duplications.</title>
        <authorList>
            <person name="Schelkunov M."/>
            <person name="Shtratnikova V."/>
            <person name="Makarenko M."/>
            <person name="Klepikova A."/>
            <person name="Omelchenko D."/>
            <person name="Novikova G."/>
            <person name="Obukhova E."/>
            <person name="Bogdanov V."/>
            <person name="Penin A."/>
            <person name="Logacheva M."/>
        </authorList>
    </citation>
    <scope>NUCLEOTIDE SEQUENCE</scope>
    <source>
        <strain evidence="2">Hsosn_3</strain>
        <tissue evidence="2">Leaf</tissue>
    </source>
</reference>
<dbReference type="PANTHER" id="PTHR13468:SF1">
    <property type="entry name" value="PROTEIN DEK"/>
    <property type="match status" value="1"/>
</dbReference>
<dbReference type="GO" id="GO:0042393">
    <property type="term" value="F:histone binding"/>
    <property type="evidence" value="ECO:0007669"/>
    <property type="project" value="TreeGrafter"/>
</dbReference>
<reference evidence="2" key="2">
    <citation type="submission" date="2023-05" db="EMBL/GenBank/DDBJ databases">
        <authorList>
            <person name="Schelkunov M.I."/>
        </authorList>
    </citation>
    <scope>NUCLEOTIDE SEQUENCE</scope>
    <source>
        <strain evidence="2">Hsosn_3</strain>
        <tissue evidence="2">Leaf</tissue>
    </source>
</reference>
<comment type="caution">
    <text evidence="2">The sequence shown here is derived from an EMBL/GenBank/DDBJ whole genome shotgun (WGS) entry which is preliminary data.</text>
</comment>
<feature type="compositionally biased region" description="Polar residues" evidence="1">
    <location>
        <begin position="33"/>
        <end position="45"/>
    </location>
</feature>
<evidence type="ECO:0000313" key="2">
    <source>
        <dbReference type="EMBL" id="KAK1363287.1"/>
    </source>
</evidence>
<dbReference type="GO" id="GO:0003677">
    <property type="term" value="F:DNA binding"/>
    <property type="evidence" value="ECO:0007669"/>
    <property type="project" value="InterPro"/>
</dbReference>
<dbReference type="AlphaFoldDB" id="A0AAD8M8E4"/>
<feature type="compositionally biased region" description="Basic and acidic residues" evidence="1">
    <location>
        <begin position="129"/>
        <end position="148"/>
    </location>
</feature>
<evidence type="ECO:0000313" key="3">
    <source>
        <dbReference type="Proteomes" id="UP001237642"/>
    </source>
</evidence>
<dbReference type="Proteomes" id="UP001237642">
    <property type="component" value="Unassembled WGS sequence"/>
</dbReference>
<feature type="compositionally biased region" description="Polar residues" evidence="1">
    <location>
        <begin position="55"/>
        <end position="76"/>
    </location>
</feature>
<dbReference type="PANTHER" id="PTHR13468">
    <property type="entry name" value="DEK PROTEIN"/>
    <property type="match status" value="1"/>
</dbReference>
<accession>A0AAD8M8E4</accession>
<dbReference type="GO" id="GO:2000779">
    <property type="term" value="P:regulation of double-strand break repair"/>
    <property type="evidence" value="ECO:0007669"/>
    <property type="project" value="TreeGrafter"/>
</dbReference>